<organism evidence="2">
    <name type="scientific">freshwater metagenome</name>
    <dbReference type="NCBI Taxonomy" id="449393"/>
    <lineage>
        <taxon>unclassified sequences</taxon>
        <taxon>metagenomes</taxon>
        <taxon>ecological metagenomes</taxon>
    </lineage>
</organism>
<dbReference type="Pfam" id="PF00903">
    <property type="entry name" value="Glyoxalase"/>
    <property type="match status" value="1"/>
</dbReference>
<dbReference type="Gene3D" id="3.10.180.10">
    <property type="entry name" value="2,3-Dihydroxybiphenyl 1,2-Dioxygenase, domain 1"/>
    <property type="match status" value="2"/>
</dbReference>
<evidence type="ECO:0000259" key="1">
    <source>
        <dbReference type="PROSITE" id="PS51819"/>
    </source>
</evidence>
<gene>
    <name evidence="2" type="ORF">UFOPK3773_01324</name>
</gene>
<dbReference type="EMBL" id="CAFBNF010000153">
    <property type="protein sequence ID" value="CAB4949537.1"/>
    <property type="molecule type" value="Genomic_DNA"/>
</dbReference>
<name>A0A6J7K2W4_9ZZZZ</name>
<dbReference type="InterPro" id="IPR029068">
    <property type="entry name" value="Glyas_Bleomycin-R_OHBP_Dase"/>
</dbReference>
<dbReference type="PROSITE" id="PS51819">
    <property type="entry name" value="VOC"/>
    <property type="match status" value="1"/>
</dbReference>
<dbReference type="InterPro" id="IPR004360">
    <property type="entry name" value="Glyas_Fos-R_dOase_dom"/>
</dbReference>
<feature type="domain" description="VOC" evidence="1">
    <location>
        <begin position="147"/>
        <end position="260"/>
    </location>
</feature>
<dbReference type="SUPFAM" id="SSF54593">
    <property type="entry name" value="Glyoxalase/Bleomycin resistance protein/Dihydroxybiphenyl dioxygenase"/>
    <property type="match status" value="2"/>
</dbReference>
<dbReference type="AlphaFoldDB" id="A0A6J7K2W4"/>
<accession>A0A6J7K2W4</accession>
<evidence type="ECO:0000313" key="2">
    <source>
        <dbReference type="EMBL" id="CAB4949537.1"/>
    </source>
</evidence>
<proteinExistence type="predicted"/>
<sequence>MALHRLSSFTFQVPNVQELIDYYVEFGLTDNGDGSMSTIDGGRQLFIEQGAAGAFRRISTLTVGADDTDDLDRIASNLTGLGVAFERDGDRLTTADPGAGTGVVVAVEERVEQPEQPAPEYNGPGRVVREHARAHGASTDERVKPRKLGHVVITTTDSETSQGFFIKGIGFKVSDIAGPGAFLRCSTDHHNLLVMPGPIVFPHHTSWQVDDVDAVGRGAMDMLEDHPERHVWGLGRHYAGSNFFWYLKDPAGTFSEYYSDMDSIVDDSLWSPETVEGSRGLYRWGPPPSPSFLDPEDVAAHMIAAH</sequence>
<dbReference type="InterPro" id="IPR037523">
    <property type="entry name" value="VOC_core"/>
</dbReference>
<reference evidence="2" key="1">
    <citation type="submission" date="2020-05" db="EMBL/GenBank/DDBJ databases">
        <authorList>
            <person name="Chiriac C."/>
            <person name="Salcher M."/>
            <person name="Ghai R."/>
            <person name="Kavagutti S V."/>
        </authorList>
    </citation>
    <scope>NUCLEOTIDE SEQUENCE</scope>
</reference>
<protein>
    <submittedName>
        <fullName evidence="2">Unannotated protein</fullName>
    </submittedName>
</protein>